<evidence type="ECO:0000256" key="1">
    <source>
        <dbReference type="SAM" id="MobiDB-lite"/>
    </source>
</evidence>
<feature type="signal peptide" evidence="2">
    <location>
        <begin position="1"/>
        <end position="18"/>
    </location>
</feature>
<evidence type="ECO:0008006" key="5">
    <source>
        <dbReference type="Google" id="ProtNLM"/>
    </source>
</evidence>
<feature type="region of interest" description="Disordered" evidence="1">
    <location>
        <begin position="74"/>
        <end position="108"/>
    </location>
</feature>
<dbReference type="EMBL" id="CP036347">
    <property type="protein sequence ID" value="QDU04108.1"/>
    <property type="molecule type" value="Genomic_DNA"/>
</dbReference>
<accession>A0A517WFS1</accession>
<protein>
    <recommendedName>
        <fullName evidence="5">Carboxypeptidase regulatory-like domain-containing protein</fullName>
    </recommendedName>
</protein>
<feature type="chain" id="PRO_5021754868" description="Carboxypeptidase regulatory-like domain-containing protein" evidence="2">
    <location>
        <begin position="19"/>
        <end position="140"/>
    </location>
</feature>
<sequence length="140" mass="14539" precursor="true">MKQSLLIFCALLTVNLIAAGCGGGASDGPAVYPVSGTVTLNGKPVQEGAMVFMDPDGQSKSFGARIENGEFSTEMTPGKKKVEITATRESKTKKSPGPSGGPPVPAIEQYIPAEYNEKTTLEADVSADGGNEIKFELKGS</sequence>
<evidence type="ECO:0000313" key="4">
    <source>
        <dbReference type="Proteomes" id="UP000320722"/>
    </source>
</evidence>
<organism evidence="3 4">
    <name type="scientific">Gimesia chilikensis</name>
    <dbReference type="NCBI Taxonomy" id="2605989"/>
    <lineage>
        <taxon>Bacteria</taxon>
        <taxon>Pseudomonadati</taxon>
        <taxon>Planctomycetota</taxon>
        <taxon>Planctomycetia</taxon>
        <taxon>Planctomycetales</taxon>
        <taxon>Planctomycetaceae</taxon>
        <taxon>Gimesia</taxon>
    </lineage>
</organism>
<feature type="compositionally biased region" description="Basic and acidic residues" evidence="1">
    <location>
        <begin position="80"/>
        <end position="92"/>
    </location>
</feature>
<dbReference type="Proteomes" id="UP000320722">
    <property type="component" value="Chromosome"/>
</dbReference>
<gene>
    <name evidence="3" type="ORF">V6x_38330</name>
</gene>
<dbReference type="AlphaFoldDB" id="A0A517WFS1"/>
<name>A0A517WFS1_9PLAN</name>
<dbReference type="PROSITE" id="PS51257">
    <property type="entry name" value="PROKAR_LIPOPROTEIN"/>
    <property type="match status" value="1"/>
</dbReference>
<keyword evidence="2" id="KW-0732">Signal</keyword>
<proteinExistence type="predicted"/>
<evidence type="ECO:0000256" key="2">
    <source>
        <dbReference type="SAM" id="SignalP"/>
    </source>
</evidence>
<reference evidence="3 4" key="1">
    <citation type="submission" date="2019-02" db="EMBL/GenBank/DDBJ databases">
        <title>Deep-cultivation of Planctomycetes and their phenomic and genomic characterization uncovers novel biology.</title>
        <authorList>
            <person name="Wiegand S."/>
            <person name="Jogler M."/>
            <person name="Boedeker C."/>
            <person name="Pinto D."/>
            <person name="Vollmers J."/>
            <person name="Rivas-Marin E."/>
            <person name="Kohn T."/>
            <person name="Peeters S.H."/>
            <person name="Heuer A."/>
            <person name="Rast P."/>
            <person name="Oberbeckmann S."/>
            <person name="Bunk B."/>
            <person name="Jeske O."/>
            <person name="Meyerdierks A."/>
            <person name="Storesund J.E."/>
            <person name="Kallscheuer N."/>
            <person name="Luecker S."/>
            <person name="Lage O.M."/>
            <person name="Pohl T."/>
            <person name="Merkel B.J."/>
            <person name="Hornburger P."/>
            <person name="Mueller R.-W."/>
            <person name="Bruemmer F."/>
            <person name="Labrenz M."/>
            <person name="Spormann A.M."/>
            <person name="Op den Camp H."/>
            <person name="Overmann J."/>
            <person name="Amann R."/>
            <person name="Jetten M.S.M."/>
            <person name="Mascher T."/>
            <person name="Medema M.H."/>
            <person name="Devos D.P."/>
            <person name="Kaster A.-K."/>
            <person name="Ovreas L."/>
            <person name="Rohde M."/>
            <person name="Galperin M.Y."/>
            <person name="Jogler C."/>
        </authorList>
    </citation>
    <scope>NUCLEOTIDE SEQUENCE [LARGE SCALE GENOMIC DNA]</scope>
    <source>
        <strain evidence="3 4">V6</strain>
    </source>
</reference>
<dbReference type="RefSeq" id="WP_145041909.1">
    <property type="nucleotide sequence ID" value="NZ_CP036347.1"/>
</dbReference>
<evidence type="ECO:0000313" key="3">
    <source>
        <dbReference type="EMBL" id="QDU04108.1"/>
    </source>
</evidence>